<dbReference type="OrthoDB" id="9780660at2"/>
<organism evidence="4 5">
    <name type="scientific">Clostridium fallax</name>
    <dbReference type="NCBI Taxonomy" id="1533"/>
    <lineage>
        <taxon>Bacteria</taxon>
        <taxon>Bacillati</taxon>
        <taxon>Bacillota</taxon>
        <taxon>Clostridia</taxon>
        <taxon>Eubacteriales</taxon>
        <taxon>Clostridiaceae</taxon>
        <taxon>Clostridium</taxon>
    </lineage>
</organism>
<comment type="function">
    <text evidence="1">May bind long-chain fatty acids, such as palmitate, and may play a role in lipid transport or fatty acid metabolism.</text>
</comment>
<dbReference type="NCBIfam" id="TIGR00762">
    <property type="entry name" value="DegV"/>
    <property type="match status" value="1"/>
</dbReference>
<keyword evidence="3" id="KW-1133">Transmembrane helix</keyword>
<gene>
    <name evidence="4" type="ORF">SAMN05443638_11028</name>
</gene>
<dbReference type="InterPro" id="IPR003797">
    <property type="entry name" value="DegV"/>
</dbReference>
<dbReference type="InterPro" id="IPR050270">
    <property type="entry name" value="DegV_domain_contain"/>
</dbReference>
<dbReference type="SUPFAM" id="SSF82549">
    <property type="entry name" value="DAK1/DegV-like"/>
    <property type="match status" value="1"/>
</dbReference>
<dbReference type="InterPro" id="IPR043168">
    <property type="entry name" value="DegV_C"/>
</dbReference>
<protein>
    <submittedName>
        <fullName evidence="4">EDD domain protein, DegV family</fullName>
    </submittedName>
</protein>
<evidence type="ECO:0000313" key="5">
    <source>
        <dbReference type="Proteomes" id="UP000184035"/>
    </source>
</evidence>
<keyword evidence="3" id="KW-0812">Transmembrane</keyword>
<dbReference type="EMBL" id="FQVM01000010">
    <property type="protein sequence ID" value="SHE75529.1"/>
    <property type="molecule type" value="Genomic_DNA"/>
</dbReference>
<sequence>MKEYIILTDSSCDLPINLIKSLNVKYLGLVCNYKGNEIIEDGGQSLDYKTFYDSMRNGETPSTSQINVFRFTEEFEKHIKEGKGILYISFSSGLSGTYNSALLAREEILEKYPDADISIVDSRAASLGVGLLVYYSCCYKSQGKSKEEVVKWIEETKDKVCHFFTVNDLHHLKRGGRISTTAAIVGSILNIKPVLYVDDEGKLVIFNKVKGNKKAIKSLFEQFETHIINWEDQTIFISHGDNLADAEFLAKMIKEKYNVQNIIINNLGLAIGSHAGPGMLGLFFLGAYKRP</sequence>
<feature type="transmembrane region" description="Helical" evidence="3">
    <location>
        <begin position="267"/>
        <end position="288"/>
    </location>
</feature>
<reference evidence="4 5" key="1">
    <citation type="submission" date="2016-11" db="EMBL/GenBank/DDBJ databases">
        <authorList>
            <person name="Jaros S."/>
            <person name="Januszkiewicz K."/>
            <person name="Wedrychowicz H."/>
        </authorList>
    </citation>
    <scope>NUCLEOTIDE SEQUENCE [LARGE SCALE GENOMIC DNA]</scope>
    <source>
        <strain evidence="4 5">DSM 2631</strain>
    </source>
</reference>
<evidence type="ECO:0000256" key="3">
    <source>
        <dbReference type="SAM" id="Phobius"/>
    </source>
</evidence>
<dbReference type="PANTHER" id="PTHR33434">
    <property type="entry name" value="DEGV DOMAIN-CONTAINING PROTEIN DR_1986-RELATED"/>
    <property type="match status" value="1"/>
</dbReference>
<dbReference type="Gene3D" id="3.40.50.10170">
    <property type="match status" value="1"/>
</dbReference>
<dbReference type="PROSITE" id="PS51482">
    <property type="entry name" value="DEGV"/>
    <property type="match status" value="1"/>
</dbReference>
<dbReference type="Proteomes" id="UP000184035">
    <property type="component" value="Unassembled WGS sequence"/>
</dbReference>
<keyword evidence="3" id="KW-0472">Membrane</keyword>
<evidence type="ECO:0000313" key="4">
    <source>
        <dbReference type="EMBL" id="SHE75529.1"/>
    </source>
</evidence>
<dbReference type="RefSeq" id="WP_072895237.1">
    <property type="nucleotide sequence ID" value="NZ_FQVM01000010.1"/>
</dbReference>
<dbReference type="PANTHER" id="PTHR33434:SF3">
    <property type="entry name" value="DEGV DOMAIN-CONTAINING PROTEIN YITS"/>
    <property type="match status" value="1"/>
</dbReference>
<dbReference type="Pfam" id="PF02645">
    <property type="entry name" value="DegV"/>
    <property type="match status" value="1"/>
</dbReference>
<evidence type="ECO:0000256" key="2">
    <source>
        <dbReference type="ARBA" id="ARBA00023121"/>
    </source>
</evidence>
<evidence type="ECO:0000256" key="1">
    <source>
        <dbReference type="ARBA" id="ARBA00003238"/>
    </source>
</evidence>
<dbReference type="AlphaFoldDB" id="A0A1M4W2U9"/>
<name>A0A1M4W2U9_9CLOT</name>
<proteinExistence type="predicted"/>
<dbReference type="STRING" id="1533.SAMN05443638_11028"/>
<accession>A0A1M4W2U9</accession>
<keyword evidence="2" id="KW-0446">Lipid-binding</keyword>
<keyword evidence="5" id="KW-1185">Reference proteome</keyword>
<dbReference type="GO" id="GO:0008289">
    <property type="term" value="F:lipid binding"/>
    <property type="evidence" value="ECO:0007669"/>
    <property type="project" value="UniProtKB-KW"/>
</dbReference>
<dbReference type="Gene3D" id="3.30.1180.10">
    <property type="match status" value="1"/>
</dbReference>